<dbReference type="Gene3D" id="1.10.10.2220">
    <property type="match status" value="1"/>
</dbReference>
<dbReference type="GO" id="GO:0006310">
    <property type="term" value="P:DNA recombination"/>
    <property type="evidence" value="ECO:0007669"/>
    <property type="project" value="InterPro"/>
</dbReference>
<accession>A0A411YJA2</accession>
<keyword evidence="3" id="KW-0238">DNA-binding</keyword>
<dbReference type="GO" id="GO:0016887">
    <property type="term" value="F:ATP hydrolysis activity"/>
    <property type="evidence" value="ECO:0007669"/>
    <property type="project" value="RHEA"/>
</dbReference>
<sequence length="818" mass="85521">MSAHAASAATASASTASEGPSAPSDETLVGEVAALVYSDPSSGFGVVELVPEGGEDGEDGRTDPSGDRAPRAVGPLAGLTEGQPVRLVGRWTTHERYGPTFEAAYYELETPRSLEGLIAFLSSDRFPGIGDVLAHRIVDAFGLELPEVLRDRPADLARLTGVSDDLARRTAEAWQAAGALAELVQRLGAAGASSAIARAAHRILGDEALTTLSRDPYELLRVPGARWAHAEALAREQGLASDDPRRLRAAAAAAHAALRDRDGHVALPTSVLRDETARLLATDAGGARAALEQARADARLTVEDESRIVADPDDPVRWYLPAALRSERGLARDLRRLAGARSRVADATARTSVDAEHRLAGEQAAAVRAALTRPVTVLTGGPGTGKTRTVVEVVAACEASDLRVALCAPTGRAAKHLEEVTGRPASTVHRLLEAQPSGGGTFRFGFGRDRRLPHDLVVADEVSMADLGLCAALAAAVEDGAHLLLVGDADQLPPVGPGAVLRDLLAVARDATDEDALVAPADEDARAAPGGEDALVAPADEAGGQRAGEGRAEFSGDAVVPVVASRLQTVHRQAAASRIVTLAHEVNAGEAPTPAGRDADVFAVVERRDAIAGRVAAIVAERAPAFFDCAPSDVQVLAPMYRGPAGVDALNQALRERLNPPRGRPAVAGFREGDRVVQTRNDPELGVANGDVGEVAALDPKQRTLEVAFPQGTVDYAADDAADLRPAWCLTVHKAQGGEWPVVVLVLDRGHHVMLARELAYTAITRAREGLLLVGDPSLLPRAARRRGAGLAERMTLLAERLRTPTAEAPPADTAEEP</sequence>
<dbReference type="Proteomes" id="UP000291469">
    <property type="component" value="Chromosome"/>
</dbReference>
<dbReference type="Pfam" id="PF18335">
    <property type="entry name" value="SH3_13"/>
    <property type="match status" value="1"/>
</dbReference>
<dbReference type="GO" id="GO:0017116">
    <property type="term" value="F:single-stranded DNA helicase activity"/>
    <property type="evidence" value="ECO:0007669"/>
    <property type="project" value="TreeGrafter"/>
</dbReference>
<feature type="compositionally biased region" description="Low complexity" evidence="4">
    <location>
        <begin position="1"/>
        <end position="24"/>
    </location>
</feature>
<dbReference type="HAMAP" id="MF_01488">
    <property type="entry name" value="RecD2"/>
    <property type="match status" value="1"/>
</dbReference>
<keyword evidence="3" id="KW-0413">Isomerase</keyword>
<evidence type="ECO:0000313" key="9">
    <source>
        <dbReference type="EMBL" id="QBI21385.1"/>
    </source>
</evidence>
<evidence type="ECO:0000256" key="1">
    <source>
        <dbReference type="ARBA" id="ARBA00022741"/>
    </source>
</evidence>
<dbReference type="PANTHER" id="PTHR43788:SF6">
    <property type="entry name" value="DNA HELICASE B"/>
    <property type="match status" value="1"/>
</dbReference>
<dbReference type="GO" id="GO:0005524">
    <property type="term" value="F:ATP binding"/>
    <property type="evidence" value="ECO:0007669"/>
    <property type="project" value="UniProtKB-UniRule"/>
</dbReference>
<dbReference type="RefSeq" id="WP_131156378.1">
    <property type="nucleotide sequence ID" value="NZ_CP036402.1"/>
</dbReference>
<evidence type="ECO:0000259" key="6">
    <source>
        <dbReference type="Pfam" id="PF14490"/>
    </source>
</evidence>
<dbReference type="Pfam" id="PF13245">
    <property type="entry name" value="AAA_19"/>
    <property type="match status" value="1"/>
</dbReference>
<dbReference type="CDD" id="cd18809">
    <property type="entry name" value="SF1_C_RecD"/>
    <property type="match status" value="1"/>
</dbReference>
<dbReference type="KEGG" id="erz:ER308_18640"/>
<proteinExistence type="inferred from homology"/>
<name>A0A411YJA2_9ACTN</name>
<dbReference type="Gene3D" id="2.30.30.940">
    <property type="match status" value="1"/>
</dbReference>
<evidence type="ECO:0000259" key="7">
    <source>
        <dbReference type="Pfam" id="PF18335"/>
    </source>
</evidence>
<dbReference type="EC" id="5.6.2.3" evidence="3"/>
<dbReference type="Pfam" id="PF23139">
    <property type="entry name" value="OB_YrrC"/>
    <property type="match status" value="1"/>
</dbReference>
<dbReference type="InterPro" id="IPR029493">
    <property type="entry name" value="RecD2-like_HHH"/>
</dbReference>
<dbReference type="GO" id="GO:0009338">
    <property type="term" value="C:exodeoxyribonuclease V complex"/>
    <property type="evidence" value="ECO:0007669"/>
    <property type="project" value="TreeGrafter"/>
</dbReference>
<dbReference type="InterPro" id="IPR027417">
    <property type="entry name" value="P-loop_NTPase"/>
</dbReference>
<keyword evidence="2 3" id="KW-0067">ATP-binding</keyword>
<comment type="catalytic activity">
    <reaction evidence="3">
        <text>ATP + H2O = ADP + phosphate + H(+)</text>
        <dbReference type="Rhea" id="RHEA:13065"/>
        <dbReference type="ChEBI" id="CHEBI:15377"/>
        <dbReference type="ChEBI" id="CHEBI:15378"/>
        <dbReference type="ChEBI" id="CHEBI:30616"/>
        <dbReference type="ChEBI" id="CHEBI:43474"/>
        <dbReference type="ChEBI" id="CHEBI:456216"/>
        <dbReference type="EC" id="5.6.2.3"/>
    </reaction>
</comment>
<feature type="region of interest" description="Disordered" evidence="4">
    <location>
        <begin position="1"/>
        <end position="27"/>
    </location>
</feature>
<comment type="function">
    <text evidence="3">DNA-dependent ATPase and ATP-dependent 5'-3' DNA helicase. Has no activity on blunt DNA or DNA with 3'-overhangs, requires at least 10 bases of 5'-ssDNA for helicase activity.</text>
</comment>
<feature type="binding site" evidence="3">
    <location>
        <begin position="383"/>
        <end position="387"/>
    </location>
    <ligand>
        <name>ATP</name>
        <dbReference type="ChEBI" id="CHEBI:30616"/>
    </ligand>
</feature>
<feature type="region of interest" description="Disordered" evidence="4">
    <location>
        <begin position="46"/>
        <end position="75"/>
    </location>
</feature>
<reference evidence="9 10" key="1">
    <citation type="submission" date="2019-01" db="EMBL/GenBank/DDBJ databases">
        <title>Egibacter rhizosphaerae EGI 80759T.</title>
        <authorList>
            <person name="Chen D.-D."/>
            <person name="Tian Y."/>
            <person name="Jiao J.-Y."/>
            <person name="Zhang X.-T."/>
            <person name="Zhang Y.-G."/>
            <person name="Zhang Y."/>
            <person name="Xiao M."/>
            <person name="Shu W.-S."/>
            <person name="Li W.-J."/>
        </authorList>
    </citation>
    <scope>NUCLEOTIDE SEQUENCE [LARGE SCALE GENOMIC DNA]</scope>
    <source>
        <strain evidence="9 10">EGI 80759</strain>
    </source>
</reference>
<evidence type="ECO:0000313" key="10">
    <source>
        <dbReference type="Proteomes" id="UP000291469"/>
    </source>
</evidence>
<dbReference type="AlphaFoldDB" id="A0A411YJA2"/>
<evidence type="ECO:0000256" key="2">
    <source>
        <dbReference type="ARBA" id="ARBA00022840"/>
    </source>
</evidence>
<evidence type="ECO:0000259" key="5">
    <source>
        <dbReference type="Pfam" id="PF13538"/>
    </source>
</evidence>
<dbReference type="InterPro" id="IPR055446">
    <property type="entry name" value="RecD2_N_OB"/>
</dbReference>
<protein>
    <recommendedName>
        <fullName evidence="3">ATP-dependent RecD2 DNA helicase</fullName>
        <ecNumber evidence="3">5.6.2.3</ecNumber>
    </recommendedName>
    <alternativeName>
        <fullName evidence="3">DNA 5'-3' helicase subunit RecD2</fullName>
    </alternativeName>
</protein>
<dbReference type="InterPro" id="IPR027785">
    <property type="entry name" value="UvrD-like_helicase_C"/>
</dbReference>
<dbReference type="Gene3D" id="3.40.50.300">
    <property type="entry name" value="P-loop containing nucleotide triphosphate hydrolases"/>
    <property type="match status" value="3"/>
</dbReference>
<evidence type="ECO:0000256" key="4">
    <source>
        <dbReference type="SAM" id="MobiDB-lite"/>
    </source>
</evidence>
<feature type="domain" description="ATP-dependent RecD2 DNA helicase SH3" evidence="7">
    <location>
        <begin position="650"/>
        <end position="709"/>
    </location>
</feature>
<feature type="domain" description="ATP-dependent RecD2 DNA helicase OB-fold" evidence="8">
    <location>
        <begin position="26"/>
        <end position="111"/>
    </location>
</feature>
<dbReference type="OrthoDB" id="9763659at2"/>
<dbReference type="Pfam" id="PF13538">
    <property type="entry name" value="UvrD_C_2"/>
    <property type="match status" value="1"/>
</dbReference>
<evidence type="ECO:0000256" key="3">
    <source>
        <dbReference type="HAMAP-Rule" id="MF_01488"/>
    </source>
</evidence>
<keyword evidence="3" id="KW-0347">Helicase</keyword>
<dbReference type="PANTHER" id="PTHR43788">
    <property type="entry name" value="DNA2/NAM7 HELICASE FAMILY MEMBER"/>
    <property type="match status" value="1"/>
</dbReference>
<dbReference type="CDD" id="cd17933">
    <property type="entry name" value="DEXSc_RecD-like"/>
    <property type="match status" value="1"/>
</dbReference>
<keyword evidence="10" id="KW-1185">Reference proteome</keyword>
<feature type="domain" description="ATP-dependent RecD2 DNA helicase-like helix-hairpin-helix" evidence="6">
    <location>
        <begin position="180"/>
        <end position="265"/>
    </location>
</feature>
<keyword evidence="3" id="KW-0378">Hydrolase</keyword>
<feature type="domain" description="UvrD-like helicase C-terminal" evidence="5">
    <location>
        <begin position="726"/>
        <end position="774"/>
    </location>
</feature>
<dbReference type="InterPro" id="IPR050534">
    <property type="entry name" value="Coronavir_polyprotein_1ab"/>
</dbReference>
<dbReference type="GO" id="GO:0043139">
    <property type="term" value="F:5'-3' DNA helicase activity"/>
    <property type="evidence" value="ECO:0007669"/>
    <property type="project" value="UniProtKB-UniRule"/>
</dbReference>
<organism evidence="9 10">
    <name type="scientific">Egibacter rhizosphaerae</name>
    <dbReference type="NCBI Taxonomy" id="1670831"/>
    <lineage>
        <taxon>Bacteria</taxon>
        <taxon>Bacillati</taxon>
        <taxon>Actinomycetota</taxon>
        <taxon>Nitriliruptoria</taxon>
        <taxon>Egibacterales</taxon>
        <taxon>Egibacteraceae</taxon>
        <taxon>Egibacter</taxon>
    </lineage>
</organism>
<comment type="similarity">
    <text evidence="3">Belongs to the RecD family. RecD2 subfamily.</text>
</comment>
<dbReference type="InterPro" id="IPR006345">
    <property type="entry name" value="RecD2"/>
</dbReference>
<feature type="compositionally biased region" description="Basic and acidic residues" evidence="4">
    <location>
        <begin position="59"/>
        <end position="70"/>
    </location>
</feature>
<gene>
    <name evidence="3" type="primary">recD2</name>
    <name evidence="9" type="ORF">ER308_18640</name>
</gene>
<dbReference type="InterPro" id="IPR041451">
    <property type="entry name" value="RecD2_SH13"/>
</dbReference>
<evidence type="ECO:0000259" key="8">
    <source>
        <dbReference type="Pfam" id="PF23139"/>
    </source>
</evidence>
<dbReference type="EMBL" id="CP036402">
    <property type="protein sequence ID" value="QBI21385.1"/>
    <property type="molecule type" value="Genomic_DNA"/>
</dbReference>
<dbReference type="GO" id="GO:0003677">
    <property type="term" value="F:DNA binding"/>
    <property type="evidence" value="ECO:0007669"/>
    <property type="project" value="UniProtKB-UniRule"/>
</dbReference>
<dbReference type="Pfam" id="PF14490">
    <property type="entry name" value="HHH_RecD2"/>
    <property type="match status" value="1"/>
</dbReference>
<keyword evidence="1 3" id="KW-0547">Nucleotide-binding</keyword>
<dbReference type="SUPFAM" id="SSF52540">
    <property type="entry name" value="P-loop containing nucleoside triphosphate hydrolases"/>
    <property type="match status" value="2"/>
</dbReference>